<dbReference type="SUPFAM" id="SSF56553">
    <property type="entry name" value="Insert subdomain of RNA polymerase alpha subunit"/>
    <property type="match status" value="1"/>
</dbReference>
<dbReference type="PROSITE" id="PS00446">
    <property type="entry name" value="RNA_POL_D_30KD"/>
    <property type="match status" value="1"/>
</dbReference>
<dbReference type="GO" id="GO:0005737">
    <property type="term" value="C:cytoplasm"/>
    <property type="evidence" value="ECO:0007669"/>
    <property type="project" value="UniProtKB-SubCell"/>
</dbReference>
<dbReference type="Proteomes" id="UP000509448">
    <property type="component" value="Chromosome"/>
</dbReference>
<dbReference type="PANTHER" id="PTHR11800">
    <property type="entry name" value="DNA-DIRECTED RNA POLYMERASE"/>
    <property type="match status" value="1"/>
</dbReference>
<evidence type="ECO:0000256" key="4">
    <source>
        <dbReference type="HAMAP-Rule" id="MF_00320"/>
    </source>
</evidence>
<dbReference type="InterPro" id="IPR017896">
    <property type="entry name" value="4Fe4S_Fe-S-bd"/>
</dbReference>
<dbReference type="InterPro" id="IPR050518">
    <property type="entry name" value="Rpo3/RPB3_RNA_Pol_subunit"/>
</dbReference>
<dbReference type="InterPro" id="IPR017900">
    <property type="entry name" value="4Fe4S_Fe_S_CS"/>
</dbReference>
<comment type="similarity">
    <text evidence="3 4">Belongs to the archaeal Rpo3/eukaryotic RPB3 RNA polymerase subunit family.</text>
</comment>
<keyword evidence="4" id="KW-0963">Cytoplasm</keyword>
<comment type="subcellular location">
    <subcellularLocation>
        <location evidence="4">Cytoplasm</location>
    </subcellularLocation>
</comment>
<dbReference type="InterPro" id="IPR011262">
    <property type="entry name" value="DNA-dir_RNA_pol_insert"/>
</dbReference>
<gene>
    <name evidence="4" type="primary">rpo3</name>
    <name evidence="4" type="synonym">rpoD</name>
    <name evidence="6" type="ORF">NAS2_0345</name>
</gene>
<dbReference type="PANTHER" id="PTHR11800:SF2">
    <property type="entry name" value="DNA-DIRECTED RNA POLYMERASE II SUBUNIT RPB3"/>
    <property type="match status" value="1"/>
</dbReference>
<keyword evidence="4" id="KW-0479">Metal-binding</keyword>
<comment type="subunit">
    <text evidence="4">Part of the RNA polymerase complex.</text>
</comment>
<proteinExistence type="inferred from homology"/>
<dbReference type="NCBIfam" id="NF001988">
    <property type="entry name" value="PRK00783.1"/>
    <property type="match status" value="1"/>
</dbReference>
<dbReference type="InterPro" id="IPR022842">
    <property type="entry name" value="RNAP_Rpo3/Rpb3/RPAC1"/>
</dbReference>
<keyword evidence="7" id="KW-1185">Reference proteome</keyword>
<keyword evidence="4 6" id="KW-0808">Transferase</keyword>
<dbReference type="RefSeq" id="WP_174448045.1">
    <property type="nucleotide sequence ID" value="NZ_AP018732.1"/>
</dbReference>
<dbReference type="Gene3D" id="3.30.70.20">
    <property type="match status" value="1"/>
</dbReference>
<feature type="binding site" evidence="4">
    <location>
        <position position="205"/>
    </location>
    <ligand>
        <name>[3Fe-4S] cluster</name>
        <dbReference type="ChEBI" id="CHEBI:21137"/>
    </ligand>
</feature>
<dbReference type="GO" id="GO:0003899">
    <property type="term" value="F:DNA-directed RNA polymerase activity"/>
    <property type="evidence" value="ECO:0007669"/>
    <property type="project" value="UniProtKB-UniRule"/>
</dbReference>
<dbReference type="InterPro" id="IPR013087">
    <property type="entry name" value="Znf_C2H2_type"/>
</dbReference>
<dbReference type="AlphaFoldDB" id="A0A4P2VB43"/>
<comment type="catalytic activity">
    <reaction evidence="4">
        <text>RNA(n) + a ribonucleoside 5'-triphosphate = RNA(n+1) + diphosphate</text>
        <dbReference type="Rhea" id="RHEA:21248"/>
        <dbReference type="Rhea" id="RHEA-COMP:14527"/>
        <dbReference type="Rhea" id="RHEA-COMP:17342"/>
        <dbReference type="ChEBI" id="CHEBI:33019"/>
        <dbReference type="ChEBI" id="CHEBI:61557"/>
        <dbReference type="ChEBI" id="CHEBI:140395"/>
        <dbReference type="EC" id="2.7.7.6"/>
    </reaction>
</comment>
<accession>A0A4P2VB43</accession>
<dbReference type="InterPro" id="IPR036643">
    <property type="entry name" value="RNApol_insert_sf"/>
</dbReference>
<keyword evidence="2 4" id="KW-0804">Transcription</keyword>
<keyword evidence="4" id="KW-0408">Iron</keyword>
<dbReference type="GeneID" id="55584163"/>
<dbReference type="PROSITE" id="PS00028">
    <property type="entry name" value="ZINC_FINGER_C2H2_1"/>
    <property type="match status" value="1"/>
</dbReference>
<feature type="domain" description="4Fe-4S ferredoxin-type" evidence="5">
    <location>
        <begin position="192"/>
        <end position="221"/>
    </location>
</feature>
<dbReference type="HAMAP" id="MF_00320">
    <property type="entry name" value="RNApol_arch_Rpo3"/>
    <property type="match status" value="1"/>
</dbReference>
<organism evidence="6 7">
    <name type="scientific">Conexivisphaera calida</name>
    <dbReference type="NCBI Taxonomy" id="1874277"/>
    <lineage>
        <taxon>Archaea</taxon>
        <taxon>Nitrososphaerota</taxon>
        <taxon>Conexivisphaeria</taxon>
        <taxon>Conexivisphaerales</taxon>
        <taxon>Conexivisphaeraceae</taxon>
        <taxon>Conexivisphaera</taxon>
    </lineage>
</organism>
<dbReference type="GO" id="GO:0003677">
    <property type="term" value="F:DNA binding"/>
    <property type="evidence" value="ECO:0007669"/>
    <property type="project" value="UniProtKB-UniRule"/>
</dbReference>
<dbReference type="SUPFAM" id="SSF55257">
    <property type="entry name" value="RBP11-like subunits of RNA polymerase"/>
    <property type="match status" value="1"/>
</dbReference>
<dbReference type="GO" id="GO:0006351">
    <property type="term" value="P:DNA-templated transcription"/>
    <property type="evidence" value="ECO:0007669"/>
    <property type="project" value="UniProtKB-UniRule"/>
</dbReference>
<dbReference type="EC" id="2.7.7.6" evidence="4"/>
<sequence>MSRDLEVSVLEEDSSNVKVRIRGIPVEYANALRRFMMSEVPTLAIDSVAILDNTSPVYDEVLAHRLGLIPLKADPYKYSGDCGGSPCQVLMVLDAQAGDEPRTVLSGELVSEDEGVKPVSPDIPIAKLAPGQRIKLEAYARVGRGKEHAKWQPVSVSVLKPYPHVTVLDPKSECAHAAADACIPGVLKYSKGVLKVKDEYKCKLCMDCVKACPEAVKVEEHEDDHILYVESVGGVEPKRIIYMAVKELLAQLEELSREVEVLGQ</sequence>
<dbReference type="GO" id="GO:0046983">
    <property type="term" value="F:protein dimerization activity"/>
    <property type="evidence" value="ECO:0007669"/>
    <property type="project" value="InterPro"/>
</dbReference>
<evidence type="ECO:0000256" key="3">
    <source>
        <dbReference type="ARBA" id="ARBA00025804"/>
    </source>
</evidence>
<feature type="binding site" evidence="4">
    <location>
        <position position="208"/>
    </location>
    <ligand>
        <name>[3Fe-4S] cluster</name>
        <dbReference type="ChEBI" id="CHEBI:21137"/>
    </ligand>
</feature>
<dbReference type="GO" id="GO:0016491">
    <property type="term" value="F:oxidoreductase activity"/>
    <property type="evidence" value="ECO:0007669"/>
    <property type="project" value="UniProtKB-ARBA"/>
</dbReference>
<dbReference type="SMART" id="SM00662">
    <property type="entry name" value="RPOLD"/>
    <property type="match status" value="1"/>
</dbReference>
<dbReference type="Pfam" id="PF01193">
    <property type="entry name" value="RNA_pol_L"/>
    <property type="match status" value="1"/>
</dbReference>
<evidence type="ECO:0000259" key="5">
    <source>
        <dbReference type="PROSITE" id="PS51379"/>
    </source>
</evidence>
<keyword evidence="1 4" id="KW-0240">DNA-directed RNA polymerase</keyword>
<dbReference type="KEGG" id="ccai:NAS2_0345"/>
<evidence type="ECO:0000256" key="1">
    <source>
        <dbReference type="ARBA" id="ARBA00022478"/>
    </source>
</evidence>
<keyword evidence="4 6" id="KW-0548">Nucleotidyltransferase</keyword>
<dbReference type="InterPro" id="IPR036603">
    <property type="entry name" value="RBP11-like"/>
</dbReference>
<comment type="cofactor">
    <cofactor evidence="4">
        <name>[3Fe-4S] cluster</name>
        <dbReference type="ChEBI" id="CHEBI:21137"/>
    </cofactor>
    <text evidence="4">Binds 1 [3Fe-4S] cluster.</text>
</comment>
<dbReference type="InterPro" id="IPR011263">
    <property type="entry name" value="DNA-dir_RNA_pol_RpoA/D/Rpb3"/>
</dbReference>
<dbReference type="OrthoDB" id="84933at2157"/>
<keyword evidence="4" id="KW-0411">Iron-sulfur</keyword>
<dbReference type="GO" id="GO:0000428">
    <property type="term" value="C:DNA-directed RNA polymerase complex"/>
    <property type="evidence" value="ECO:0007669"/>
    <property type="project" value="UniProtKB-KW"/>
</dbReference>
<reference evidence="6 7" key="1">
    <citation type="journal article" date="2019" name="ISME J.">
        <title>Isolation and characterization of a thermophilic sulfur- and iron-reducing thaumarchaeote from a terrestrial acidic hot spring.</title>
        <authorList>
            <person name="Kato S."/>
            <person name="Itoh T."/>
            <person name="Yuki M."/>
            <person name="Nagamori M."/>
            <person name="Ohnishi M."/>
            <person name="Uematsu K."/>
            <person name="Suzuki K."/>
            <person name="Takashina T."/>
            <person name="Ohkuma M."/>
        </authorList>
    </citation>
    <scope>NUCLEOTIDE SEQUENCE [LARGE SCALE GENOMIC DNA]</scope>
    <source>
        <strain evidence="6 7">NAS-02</strain>
    </source>
</reference>
<name>A0A4P2VB43_9ARCH</name>
<dbReference type="GO" id="GO:0051538">
    <property type="term" value="F:3 iron, 4 sulfur cluster binding"/>
    <property type="evidence" value="ECO:0007669"/>
    <property type="project" value="UniProtKB-KW"/>
</dbReference>
<comment type="function">
    <text evidence="4">DNA-dependent RNA polymerase (RNAP) catalyzes the transcription of DNA into RNA using the four ribonucleoside triphosphates as substrates.</text>
</comment>
<evidence type="ECO:0000313" key="6">
    <source>
        <dbReference type="EMBL" id="BBE41736.1"/>
    </source>
</evidence>
<dbReference type="GO" id="GO:0046872">
    <property type="term" value="F:metal ion binding"/>
    <property type="evidence" value="ECO:0007669"/>
    <property type="project" value="UniProtKB-KW"/>
</dbReference>
<dbReference type="Gene3D" id="3.30.1360.10">
    <property type="entry name" value="RNA polymerase, RBP11-like subunit"/>
    <property type="match status" value="1"/>
</dbReference>
<dbReference type="PROSITE" id="PS00198">
    <property type="entry name" value="4FE4S_FER_1"/>
    <property type="match status" value="1"/>
</dbReference>
<protein>
    <recommendedName>
        <fullName evidence="4">DNA-directed RNA polymerase subunit Rpo3</fullName>
        <ecNumber evidence="4">2.7.7.6</ecNumber>
    </recommendedName>
    <alternativeName>
        <fullName evidence="4">DNA-directed RNA polymerase subunit D</fullName>
    </alternativeName>
</protein>
<dbReference type="InterPro" id="IPR001514">
    <property type="entry name" value="DNA-dir_RNA_pol_30-40kDasu_CS"/>
</dbReference>
<evidence type="ECO:0000313" key="7">
    <source>
        <dbReference type="Proteomes" id="UP000509448"/>
    </source>
</evidence>
<dbReference type="EMBL" id="AP018732">
    <property type="protein sequence ID" value="BBE41736.1"/>
    <property type="molecule type" value="Genomic_DNA"/>
</dbReference>
<dbReference type="Gene3D" id="2.170.120.12">
    <property type="entry name" value="DNA-directed RNA polymerase, insert domain"/>
    <property type="match status" value="1"/>
</dbReference>
<dbReference type="PROSITE" id="PS51379">
    <property type="entry name" value="4FE4S_FER_2"/>
    <property type="match status" value="1"/>
</dbReference>
<evidence type="ECO:0000256" key="2">
    <source>
        <dbReference type="ARBA" id="ARBA00023163"/>
    </source>
</evidence>
<keyword evidence="4" id="KW-0003">3Fe-4S</keyword>
<feature type="binding site" evidence="4">
    <location>
        <position position="202"/>
    </location>
    <ligand>
        <name>[3Fe-4S] cluster</name>
        <dbReference type="ChEBI" id="CHEBI:21137"/>
    </ligand>
</feature>
<dbReference type="Pfam" id="PF01000">
    <property type="entry name" value="RNA_pol_A_bac"/>
    <property type="match status" value="1"/>
</dbReference>